<evidence type="ECO:0000256" key="1">
    <source>
        <dbReference type="ARBA" id="ARBA00022614"/>
    </source>
</evidence>
<keyword evidence="2" id="KW-0677">Repeat</keyword>
<accession>A0A8J7YUN5</accession>
<reference evidence="3" key="1">
    <citation type="submission" date="2019-11" db="EMBL/GenBank/DDBJ databases">
        <title>Lipid analysis of CO2-rich subsurface aquifers suggests an autotrophy-based deep biosphere with lysolipids enriched in CPR bacteria.</title>
        <authorList>
            <person name="Probst A.J."/>
            <person name="Elling F.J."/>
            <person name="Castelle C.J."/>
            <person name="Zhu Q."/>
            <person name="Elvert M."/>
            <person name="Birarda G."/>
            <person name="Holman H.-Y."/>
            <person name="Lane K.R."/>
            <person name="Ladd B."/>
            <person name="Ryan M.C."/>
            <person name="Woyke T."/>
            <person name="Hinrichs K.-U."/>
            <person name="Banfield J.F."/>
        </authorList>
    </citation>
    <scope>NUCLEOTIDE SEQUENCE</scope>
    <source>
        <strain evidence="3">CG_2015-01_33_1645</strain>
        <strain evidence="4">CG_2015-04_33_537</strain>
    </source>
</reference>
<dbReference type="EMBL" id="JAACVF010000064">
    <property type="protein sequence ID" value="NCN64957.1"/>
    <property type="molecule type" value="Genomic_DNA"/>
</dbReference>
<name>A0A8J7YUN5_9ARCH</name>
<keyword evidence="1" id="KW-0433">Leucine-rich repeat</keyword>
<gene>
    <name evidence="4" type="ORF">GW779_06260</name>
    <name evidence="3" type="ORF">GW910_02620</name>
</gene>
<dbReference type="PROSITE" id="PS51450">
    <property type="entry name" value="LRR"/>
    <property type="match status" value="1"/>
</dbReference>
<dbReference type="Gene3D" id="3.80.10.10">
    <property type="entry name" value="Ribonuclease Inhibitor"/>
    <property type="match status" value="1"/>
</dbReference>
<dbReference type="EMBL" id="JAACQH010000142">
    <property type="protein sequence ID" value="NCS91980.1"/>
    <property type="molecule type" value="Genomic_DNA"/>
</dbReference>
<evidence type="ECO:0000256" key="2">
    <source>
        <dbReference type="ARBA" id="ARBA00022737"/>
    </source>
</evidence>
<dbReference type="AlphaFoldDB" id="A0A8J7YUN5"/>
<dbReference type="InterPro" id="IPR001611">
    <property type="entry name" value="Leu-rich_rpt"/>
</dbReference>
<evidence type="ECO:0000313" key="3">
    <source>
        <dbReference type="EMBL" id="NCN64957.1"/>
    </source>
</evidence>
<dbReference type="InterPro" id="IPR025875">
    <property type="entry name" value="Leu-rich_rpt_4"/>
</dbReference>
<protein>
    <submittedName>
        <fullName evidence="3">Leucine-rich repeat domain-containing protein</fullName>
    </submittedName>
</protein>
<dbReference type="SUPFAM" id="SSF52058">
    <property type="entry name" value="L domain-like"/>
    <property type="match status" value="1"/>
</dbReference>
<dbReference type="Proteomes" id="UP000738826">
    <property type="component" value="Unassembled WGS sequence"/>
</dbReference>
<evidence type="ECO:0000313" key="4">
    <source>
        <dbReference type="EMBL" id="NCS91980.1"/>
    </source>
</evidence>
<dbReference type="Pfam" id="PF12799">
    <property type="entry name" value="LRR_4"/>
    <property type="match status" value="1"/>
</dbReference>
<comment type="caution">
    <text evidence="3">The sequence shown here is derived from an EMBL/GenBank/DDBJ whole genome shotgun (WGS) entry which is preliminary data.</text>
</comment>
<organism evidence="3 5">
    <name type="scientific">Candidatus Altarchaeum hamiconexum</name>
    <dbReference type="NCBI Taxonomy" id="1803513"/>
    <lineage>
        <taxon>Archaea</taxon>
        <taxon>Candidatus Altarchaeota</taxon>
        <taxon>Candidatus Altiarchaeia</taxon>
        <taxon>Candidatus Altarchaeales</taxon>
        <taxon>Candidatus Altarchaeaceae</taxon>
        <taxon>Candidatus Altarchaeum</taxon>
    </lineage>
</organism>
<sequence length="99" mass="11141">MSKDLEIIKQLGKLLKIESKQLEKIDFHEFPHEEGYVLDENKNITGLCIRGINISNISVLGDLKNLTRLDLSINNISDISVLGDLKNLTRLGTHPFKLG</sequence>
<dbReference type="InterPro" id="IPR032675">
    <property type="entry name" value="LRR_dom_sf"/>
</dbReference>
<dbReference type="Proteomes" id="UP000768163">
    <property type="component" value="Unassembled WGS sequence"/>
</dbReference>
<evidence type="ECO:0000313" key="5">
    <source>
        <dbReference type="Proteomes" id="UP000768163"/>
    </source>
</evidence>
<proteinExistence type="predicted"/>